<dbReference type="PROSITE" id="PS51257">
    <property type="entry name" value="PROKAR_LIPOPROTEIN"/>
    <property type="match status" value="1"/>
</dbReference>
<evidence type="ECO:0008006" key="4">
    <source>
        <dbReference type="Google" id="ProtNLM"/>
    </source>
</evidence>
<protein>
    <recommendedName>
        <fullName evidence="4">Lipoprotein</fullName>
    </recommendedName>
</protein>
<accession>A0A3M4LS96</accession>
<feature type="signal peptide" evidence="1">
    <location>
        <begin position="1"/>
        <end position="31"/>
    </location>
</feature>
<dbReference type="Pfam" id="PF11776">
    <property type="entry name" value="RcnB"/>
    <property type="match status" value="1"/>
</dbReference>
<gene>
    <name evidence="2" type="ORF">ALQ04_02183</name>
</gene>
<evidence type="ECO:0000313" key="2">
    <source>
        <dbReference type="EMBL" id="RMQ44369.1"/>
    </source>
</evidence>
<proteinExistence type="predicted"/>
<dbReference type="Gene3D" id="3.10.450.160">
    <property type="entry name" value="inner membrane protein cigr"/>
    <property type="match status" value="1"/>
</dbReference>
<reference evidence="2 3" key="1">
    <citation type="submission" date="2018-08" db="EMBL/GenBank/DDBJ databases">
        <title>Recombination of ecologically and evolutionarily significant loci maintains genetic cohesion in the Pseudomonas syringae species complex.</title>
        <authorList>
            <person name="Dillon M."/>
            <person name="Thakur S."/>
            <person name="Almeida R.N.D."/>
            <person name="Weir B.S."/>
            <person name="Guttman D.S."/>
        </authorList>
    </citation>
    <scope>NUCLEOTIDE SEQUENCE [LARGE SCALE GENOMIC DNA]</scope>
    <source>
        <strain evidence="2 3">ICMP 3353</strain>
    </source>
</reference>
<dbReference type="AlphaFoldDB" id="A0A3M4LS96"/>
<keyword evidence="1" id="KW-0732">Signal</keyword>
<dbReference type="EMBL" id="RBRE01000060">
    <property type="protein sequence ID" value="RMQ44369.1"/>
    <property type="molecule type" value="Genomic_DNA"/>
</dbReference>
<evidence type="ECO:0000256" key="1">
    <source>
        <dbReference type="SAM" id="SignalP"/>
    </source>
</evidence>
<dbReference type="InterPro" id="IPR024572">
    <property type="entry name" value="RcnB"/>
</dbReference>
<comment type="caution">
    <text evidence="2">The sequence shown here is derived from an EMBL/GenBank/DDBJ whole genome shotgun (WGS) entry which is preliminary data.</text>
</comment>
<sequence length="106" mass="11329">MHREADMNNKSLIAGLALLGCVSATTLPAQAAQTVQGPGNITPLQELEVGSQVPQRFQSAKAAMSDWKNKGLATPGTNSQWVRIQDKYARVQISTGKVVEIVDAPK</sequence>
<evidence type="ECO:0000313" key="3">
    <source>
        <dbReference type="Proteomes" id="UP000277236"/>
    </source>
</evidence>
<feature type="chain" id="PRO_5018207703" description="Lipoprotein" evidence="1">
    <location>
        <begin position="32"/>
        <end position="106"/>
    </location>
</feature>
<name>A0A3M4LS96_PSECI</name>
<dbReference type="Proteomes" id="UP000277236">
    <property type="component" value="Unassembled WGS sequence"/>
</dbReference>
<organism evidence="2 3">
    <name type="scientific">Pseudomonas cichorii</name>
    <dbReference type="NCBI Taxonomy" id="36746"/>
    <lineage>
        <taxon>Bacteria</taxon>
        <taxon>Pseudomonadati</taxon>
        <taxon>Pseudomonadota</taxon>
        <taxon>Gammaproteobacteria</taxon>
        <taxon>Pseudomonadales</taxon>
        <taxon>Pseudomonadaceae</taxon>
        <taxon>Pseudomonas</taxon>
    </lineage>
</organism>